<comment type="caution">
    <text evidence="2">The sequence shown here is derived from an EMBL/GenBank/DDBJ whole genome shotgun (WGS) entry which is preliminary data.</text>
</comment>
<keyword evidence="1" id="KW-0812">Transmembrane</keyword>
<accession>A0ABT0BPA2</accession>
<gene>
    <name evidence="2" type="ORF">MTR66_08655</name>
</gene>
<feature type="transmembrane region" description="Helical" evidence="1">
    <location>
        <begin position="99"/>
        <end position="118"/>
    </location>
</feature>
<organism evidence="2 3">
    <name type="scientific">Novosphingobium beihaiensis</name>
    <dbReference type="NCBI Taxonomy" id="2930389"/>
    <lineage>
        <taxon>Bacteria</taxon>
        <taxon>Pseudomonadati</taxon>
        <taxon>Pseudomonadota</taxon>
        <taxon>Alphaproteobacteria</taxon>
        <taxon>Sphingomonadales</taxon>
        <taxon>Sphingomonadaceae</taxon>
        <taxon>Novosphingobium</taxon>
    </lineage>
</organism>
<name>A0ABT0BPA2_9SPHN</name>
<evidence type="ECO:0008006" key="4">
    <source>
        <dbReference type="Google" id="ProtNLM"/>
    </source>
</evidence>
<keyword evidence="1" id="KW-0472">Membrane</keyword>
<proteinExistence type="predicted"/>
<sequence>MLLAPVPATAAAPPRFTSPDALSSDSGHAAVEWQADGPVTLEMTQDGNAAPRVLYSGHNHSLFISGLANGTYRLRLTDAAGQSSPPLLLTVAHQSLSRALMLVALGAVIFLSIVAVIFRGARDE</sequence>
<evidence type="ECO:0000313" key="2">
    <source>
        <dbReference type="EMBL" id="MCJ2186883.1"/>
    </source>
</evidence>
<reference evidence="2 3" key="1">
    <citation type="submission" date="2022-04" db="EMBL/GenBank/DDBJ databases">
        <title>Identification of a novel bacterium isolated from mangrove sediments.</title>
        <authorList>
            <person name="Pan X."/>
        </authorList>
    </citation>
    <scope>NUCLEOTIDE SEQUENCE [LARGE SCALE GENOMIC DNA]</scope>
    <source>
        <strain evidence="2 3">B2638</strain>
    </source>
</reference>
<dbReference type="Proteomes" id="UP001202281">
    <property type="component" value="Unassembled WGS sequence"/>
</dbReference>
<keyword evidence="1" id="KW-1133">Transmembrane helix</keyword>
<evidence type="ECO:0000256" key="1">
    <source>
        <dbReference type="SAM" id="Phobius"/>
    </source>
</evidence>
<evidence type="ECO:0000313" key="3">
    <source>
        <dbReference type="Proteomes" id="UP001202281"/>
    </source>
</evidence>
<dbReference type="RefSeq" id="WP_243919814.1">
    <property type="nucleotide sequence ID" value="NZ_JALHLG010000009.1"/>
</dbReference>
<dbReference type="EMBL" id="JALHLG010000009">
    <property type="protein sequence ID" value="MCJ2186883.1"/>
    <property type="molecule type" value="Genomic_DNA"/>
</dbReference>
<protein>
    <recommendedName>
        <fullName evidence="4">Two component regulator three Y domain-containing protein</fullName>
    </recommendedName>
</protein>
<keyword evidence="3" id="KW-1185">Reference proteome</keyword>